<evidence type="ECO:0000313" key="4">
    <source>
        <dbReference type="Proteomes" id="UP001178507"/>
    </source>
</evidence>
<reference evidence="3" key="1">
    <citation type="submission" date="2023-08" db="EMBL/GenBank/DDBJ databases">
        <authorList>
            <person name="Chen Y."/>
            <person name="Shah S."/>
            <person name="Dougan E. K."/>
            <person name="Thang M."/>
            <person name="Chan C."/>
        </authorList>
    </citation>
    <scope>NUCLEOTIDE SEQUENCE</scope>
</reference>
<dbReference type="Proteomes" id="UP001178507">
    <property type="component" value="Unassembled WGS sequence"/>
</dbReference>
<feature type="domain" description="Beta-lactamase-related" evidence="2">
    <location>
        <begin position="27"/>
        <end position="406"/>
    </location>
</feature>
<organism evidence="3 4">
    <name type="scientific">Effrenium voratum</name>
    <dbReference type="NCBI Taxonomy" id="2562239"/>
    <lineage>
        <taxon>Eukaryota</taxon>
        <taxon>Sar</taxon>
        <taxon>Alveolata</taxon>
        <taxon>Dinophyceae</taxon>
        <taxon>Suessiales</taxon>
        <taxon>Symbiodiniaceae</taxon>
        <taxon>Effrenium</taxon>
    </lineage>
</organism>
<proteinExistence type="predicted"/>
<sequence>MSALRAVGFSQSTAHGLNEELLEQHRNRIHRHQEQGVFPGFAEGAIVDGKIAFLNLCGFTDKSKKHKMSERTLFRGYSMMKPITATAFMTLVDEGTVGLDDPVHRYIPSFKDLRVLKKNGGTDPLRQTMTLRHLLMHTSGFGYGPGAITPGVPLVARSDQEKLYKDITVKQESGEIDTLEKLCVELSRLPLLHQPGSDYTYGMSFDVLGHVMELVLGEPLHQIIRSRVLAPVGMRDACFLVPQSKIPTLAGYFRLMRDEASGERWLERLDGAHGRDSMYVKGSKAAYGSKGVPAAGGLWGAGRSTMLFSLRDVLLFCQMLLNGGRAVSGHRVLKESTVQSLLTNWLRLKRACKQPSPPGWGSEDVGWSPLGNIERYGPHAGALYMGGMSYFWLDPRRKMGAAIMTETYWQVNPLGWKANLDDLEQVLQRAAQQKTTKKRKHENAEAATP</sequence>
<keyword evidence="4" id="KW-1185">Reference proteome</keyword>
<comment type="caution">
    <text evidence="3">The sequence shown here is derived from an EMBL/GenBank/DDBJ whole genome shotgun (WGS) entry which is preliminary data.</text>
</comment>
<name>A0AA36NIF3_9DINO</name>
<protein>
    <recommendedName>
        <fullName evidence="2">Beta-lactamase-related domain-containing protein</fullName>
    </recommendedName>
</protein>
<dbReference type="EMBL" id="CAUJNA010003721">
    <property type="protein sequence ID" value="CAJ1408457.1"/>
    <property type="molecule type" value="Genomic_DNA"/>
</dbReference>
<dbReference type="SUPFAM" id="SSF56601">
    <property type="entry name" value="beta-lactamase/transpeptidase-like"/>
    <property type="match status" value="1"/>
</dbReference>
<dbReference type="InterPro" id="IPR012338">
    <property type="entry name" value="Beta-lactam/transpept-like"/>
</dbReference>
<dbReference type="PANTHER" id="PTHR43283">
    <property type="entry name" value="BETA-LACTAMASE-RELATED"/>
    <property type="match status" value="1"/>
</dbReference>
<dbReference type="AlphaFoldDB" id="A0AA36NIF3"/>
<feature type="non-terminal residue" evidence="3">
    <location>
        <position position="1"/>
    </location>
</feature>
<accession>A0AA36NIF3</accession>
<dbReference type="InterPro" id="IPR001466">
    <property type="entry name" value="Beta-lactam-related"/>
</dbReference>
<gene>
    <name evidence="3" type="ORF">EVOR1521_LOCUS29864</name>
</gene>
<evidence type="ECO:0000259" key="2">
    <source>
        <dbReference type="Pfam" id="PF00144"/>
    </source>
</evidence>
<dbReference type="PANTHER" id="PTHR43283:SF3">
    <property type="entry name" value="BETA-LACTAMASE FAMILY PROTEIN (AFU_ORTHOLOGUE AFUA_5G07500)"/>
    <property type="match status" value="1"/>
</dbReference>
<feature type="coiled-coil region" evidence="1">
    <location>
        <begin position="420"/>
        <end position="447"/>
    </location>
</feature>
<evidence type="ECO:0000256" key="1">
    <source>
        <dbReference type="SAM" id="Coils"/>
    </source>
</evidence>
<dbReference type="Gene3D" id="3.40.710.10">
    <property type="entry name" value="DD-peptidase/beta-lactamase superfamily"/>
    <property type="match status" value="1"/>
</dbReference>
<evidence type="ECO:0000313" key="3">
    <source>
        <dbReference type="EMBL" id="CAJ1408457.1"/>
    </source>
</evidence>
<keyword evidence="1" id="KW-0175">Coiled coil</keyword>
<dbReference type="Pfam" id="PF00144">
    <property type="entry name" value="Beta-lactamase"/>
    <property type="match status" value="1"/>
</dbReference>
<dbReference type="InterPro" id="IPR050789">
    <property type="entry name" value="Diverse_Enzym_Activities"/>
</dbReference>